<keyword evidence="1" id="KW-0812">Transmembrane</keyword>
<keyword evidence="1" id="KW-1133">Transmembrane helix</keyword>
<dbReference type="STRING" id="279824.SAMN03080617_00453"/>
<name>A0A1G5VDN1_9BACT</name>
<accession>A0A1G5VDN1</accession>
<evidence type="ECO:0000256" key="1">
    <source>
        <dbReference type="SAM" id="Phobius"/>
    </source>
</evidence>
<reference evidence="3" key="1">
    <citation type="submission" date="2016-10" db="EMBL/GenBank/DDBJ databases">
        <authorList>
            <person name="Varghese N."/>
            <person name="Submissions S."/>
        </authorList>
    </citation>
    <scope>NUCLEOTIDE SEQUENCE [LARGE SCALE GENOMIC DNA]</scope>
    <source>
        <strain evidence="3">DSM 22703</strain>
    </source>
</reference>
<dbReference type="EMBL" id="FMXE01000003">
    <property type="protein sequence ID" value="SDA43788.1"/>
    <property type="molecule type" value="Genomic_DNA"/>
</dbReference>
<dbReference type="Proteomes" id="UP000198756">
    <property type="component" value="Unassembled WGS sequence"/>
</dbReference>
<dbReference type="AlphaFoldDB" id="A0A1G5VDN1"/>
<dbReference type="InterPro" id="IPR011486">
    <property type="entry name" value="BBP2"/>
</dbReference>
<evidence type="ECO:0000313" key="3">
    <source>
        <dbReference type="Proteomes" id="UP000198756"/>
    </source>
</evidence>
<proteinExistence type="predicted"/>
<gene>
    <name evidence="2" type="ORF">SAMN03080617_00453</name>
</gene>
<dbReference type="Pfam" id="PF07642">
    <property type="entry name" value="BBP2"/>
    <property type="match status" value="1"/>
</dbReference>
<protein>
    <submittedName>
        <fullName evidence="2">Putative beta-barrel porin-2, OmpL-like. bbp2</fullName>
    </submittedName>
</protein>
<feature type="transmembrane region" description="Helical" evidence="1">
    <location>
        <begin position="12"/>
        <end position="33"/>
    </location>
</feature>
<keyword evidence="1" id="KW-0472">Membrane</keyword>
<sequence length="387" mass="43962">MGGCHLARVSEYLPYLSLSILMRSILFVILFLAGGNGFARNQADSSWSHQPTLHLSGLADVYYVYDFNQPASIKRQAFLFNHNRHNEFNLNLGLIKLYLEHSKYRANFSLHAGTYGNDNYASEPGLLKNIFEANIGISLNEKNNLWLDAGIMPSHIGFESAISMDNWTLTRSLLAENSPYYSSGAKLTFNPNEKWELAGLILNGWQRIQRLEGNSLPSFGTQLKFSPNESTTLNWSTFIGTVDPDQLRRMRYFNNFYGQFQLTDRFGLITGFDFGVQQEFKGSSDYDIWLSPVIIAQFSIDQRWKAAMRAEYYQDQKGILIPTETRNGFRTSGLSMNLDYRPSPFLICRIEGRRMTGGDAIFDTKTSTSRKNFILGASMAIRFSGGF</sequence>
<keyword evidence="3" id="KW-1185">Reference proteome</keyword>
<organism evidence="2 3">
    <name type="scientific">Algoriphagus alkaliphilus</name>
    <dbReference type="NCBI Taxonomy" id="279824"/>
    <lineage>
        <taxon>Bacteria</taxon>
        <taxon>Pseudomonadati</taxon>
        <taxon>Bacteroidota</taxon>
        <taxon>Cytophagia</taxon>
        <taxon>Cytophagales</taxon>
        <taxon>Cyclobacteriaceae</taxon>
        <taxon>Algoriphagus</taxon>
    </lineage>
</organism>
<evidence type="ECO:0000313" key="2">
    <source>
        <dbReference type="EMBL" id="SDA43788.1"/>
    </source>
</evidence>